<dbReference type="PROSITE" id="PS51819">
    <property type="entry name" value="VOC"/>
    <property type="match status" value="1"/>
</dbReference>
<dbReference type="PANTHER" id="PTHR33993">
    <property type="entry name" value="GLYOXALASE-RELATED"/>
    <property type="match status" value="1"/>
</dbReference>
<dbReference type="InterPro" id="IPR029068">
    <property type="entry name" value="Glyas_Bleomycin-R_OHBP_Dase"/>
</dbReference>
<dbReference type="EMBL" id="CP029843">
    <property type="protein sequence ID" value="AWV08664.1"/>
    <property type="molecule type" value="Genomic_DNA"/>
</dbReference>
<keyword evidence="3" id="KW-1185">Reference proteome</keyword>
<organism evidence="2 3">
    <name type="scientific">Marilutibacter maris</name>
    <dbReference type="NCBI Taxonomy" id="1605891"/>
    <lineage>
        <taxon>Bacteria</taxon>
        <taxon>Pseudomonadati</taxon>
        <taxon>Pseudomonadota</taxon>
        <taxon>Gammaproteobacteria</taxon>
        <taxon>Lysobacterales</taxon>
        <taxon>Lysobacteraceae</taxon>
        <taxon>Marilutibacter</taxon>
    </lineage>
</organism>
<dbReference type="CDD" id="cd07247">
    <property type="entry name" value="SgaA_N_like"/>
    <property type="match status" value="1"/>
</dbReference>
<dbReference type="RefSeq" id="WP_111267687.1">
    <property type="nucleotide sequence ID" value="NZ_CP029843.1"/>
</dbReference>
<accession>A0A2U9TCR7</accession>
<dbReference type="KEGG" id="lmb:C9I47_2995"/>
<dbReference type="InterPro" id="IPR004360">
    <property type="entry name" value="Glyas_Fos-R_dOase_dom"/>
</dbReference>
<dbReference type="PANTHER" id="PTHR33993:SF1">
    <property type="entry name" value="GLYOXALASE FAMILY PROTEIN"/>
    <property type="match status" value="1"/>
</dbReference>
<name>A0A2U9TCR7_9GAMM</name>
<dbReference type="SUPFAM" id="SSF54593">
    <property type="entry name" value="Glyoxalase/Bleomycin resistance protein/Dihydroxybiphenyl dioxygenase"/>
    <property type="match status" value="1"/>
</dbReference>
<sequence length="119" mass="12775">MPNDRTINYIEFAAADLETVKDFYSKAFGWRFTDYGPDYTAFNDGGTDGGFYRAPLSSSAAAGAALVVLYADDLEATLETVTACGGKVIKPIFAFPGGRRFHFADPAGNELAVWSDRGG</sequence>
<dbReference type="Pfam" id="PF00903">
    <property type="entry name" value="Glyoxalase"/>
    <property type="match status" value="1"/>
</dbReference>
<feature type="domain" description="VOC" evidence="1">
    <location>
        <begin position="6"/>
        <end position="116"/>
    </location>
</feature>
<evidence type="ECO:0000313" key="2">
    <source>
        <dbReference type="EMBL" id="AWV08664.1"/>
    </source>
</evidence>
<dbReference type="InterPro" id="IPR037523">
    <property type="entry name" value="VOC_core"/>
</dbReference>
<evidence type="ECO:0000313" key="3">
    <source>
        <dbReference type="Proteomes" id="UP000249447"/>
    </source>
</evidence>
<dbReference type="AlphaFoldDB" id="A0A2U9TCR7"/>
<gene>
    <name evidence="2" type="ORF">C9I47_2995</name>
</gene>
<proteinExistence type="predicted"/>
<reference evidence="2 3" key="1">
    <citation type="submission" date="2018-05" db="EMBL/GenBank/DDBJ databases">
        <title>The complete genome of Lysobacter maris HZ9B, a marine bacterium antagonistic against terrestrial plant pathogens.</title>
        <authorList>
            <person name="Zhang X.-Q."/>
        </authorList>
    </citation>
    <scope>NUCLEOTIDE SEQUENCE [LARGE SCALE GENOMIC DNA]</scope>
    <source>
        <strain evidence="2 3">HZ9B</strain>
    </source>
</reference>
<dbReference type="InterPro" id="IPR052164">
    <property type="entry name" value="Anthracycline_SecMetBiosynth"/>
</dbReference>
<dbReference type="Gene3D" id="3.10.180.10">
    <property type="entry name" value="2,3-Dihydroxybiphenyl 1,2-Dioxygenase, domain 1"/>
    <property type="match status" value="1"/>
</dbReference>
<dbReference type="OrthoDB" id="9792323at2"/>
<evidence type="ECO:0000259" key="1">
    <source>
        <dbReference type="PROSITE" id="PS51819"/>
    </source>
</evidence>
<protein>
    <recommendedName>
        <fullName evidence="1">VOC domain-containing protein</fullName>
    </recommendedName>
</protein>
<dbReference type="Proteomes" id="UP000249447">
    <property type="component" value="Chromosome"/>
</dbReference>